<dbReference type="Pfam" id="PF01535">
    <property type="entry name" value="PPR"/>
    <property type="match status" value="4"/>
</dbReference>
<keyword evidence="2" id="KW-0677">Repeat</keyword>
<dbReference type="AlphaFoldDB" id="A0AAV5F3Y8"/>
<feature type="compositionally biased region" description="Pro residues" evidence="5">
    <location>
        <begin position="65"/>
        <end position="74"/>
    </location>
</feature>
<evidence type="ECO:0000256" key="2">
    <source>
        <dbReference type="ARBA" id="ARBA00022737"/>
    </source>
</evidence>
<feature type="repeat" description="PPR" evidence="4">
    <location>
        <begin position="644"/>
        <end position="678"/>
    </location>
</feature>
<feature type="repeat" description="PPR" evidence="4">
    <location>
        <begin position="297"/>
        <end position="331"/>
    </location>
</feature>
<name>A0AAV5F3Y8_ELECO</name>
<evidence type="ECO:0000313" key="8">
    <source>
        <dbReference type="Proteomes" id="UP001054889"/>
    </source>
</evidence>
<dbReference type="PANTHER" id="PTHR47447">
    <property type="entry name" value="OS03G0856100 PROTEIN"/>
    <property type="match status" value="1"/>
</dbReference>
<comment type="similarity">
    <text evidence="1">Belongs to the PPR family. P subfamily.</text>
</comment>
<dbReference type="Proteomes" id="UP001054889">
    <property type="component" value="Unassembled WGS sequence"/>
</dbReference>
<evidence type="ECO:0000256" key="1">
    <source>
        <dbReference type="ARBA" id="ARBA00007626"/>
    </source>
</evidence>
<feature type="repeat" description="PPR" evidence="4">
    <location>
        <begin position="784"/>
        <end position="818"/>
    </location>
</feature>
<dbReference type="SUPFAM" id="SSF48452">
    <property type="entry name" value="TPR-like"/>
    <property type="match status" value="1"/>
</dbReference>
<dbReference type="InterPro" id="IPR002885">
    <property type="entry name" value="PPR_rpt"/>
</dbReference>
<feature type="repeat" description="PPR" evidence="4">
    <location>
        <begin position="332"/>
        <end position="362"/>
    </location>
</feature>
<keyword evidence="8" id="KW-1185">Reference proteome</keyword>
<feature type="domain" description="Pentatricopeptide repeat-containing protein-mitochondrial" evidence="6">
    <location>
        <begin position="772"/>
        <end position="879"/>
    </location>
</feature>
<accession>A0AAV5F3Y8</accession>
<evidence type="ECO:0000313" key="7">
    <source>
        <dbReference type="EMBL" id="GJN29377.1"/>
    </source>
</evidence>
<dbReference type="PROSITE" id="PS51375">
    <property type="entry name" value="PPR"/>
    <property type="match status" value="11"/>
</dbReference>
<dbReference type="PANTHER" id="PTHR47447:SF26">
    <property type="entry name" value="CHLOROPLAST RNA SPLICING4"/>
    <property type="match status" value="1"/>
</dbReference>
<reference evidence="7" key="1">
    <citation type="journal article" date="2018" name="DNA Res.">
        <title>Multiple hybrid de novo genome assembly of finger millet, an orphan allotetraploid crop.</title>
        <authorList>
            <person name="Hatakeyama M."/>
            <person name="Aluri S."/>
            <person name="Balachadran M.T."/>
            <person name="Sivarajan S.R."/>
            <person name="Patrignani A."/>
            <person name="Gruter S."/>
            <person name="Poveda L."/>
            <person name="Shimizu-Inatsugi R."/>
            <person name="Baeten J."/>
            <person name="Francoijs K.J."/>
            <person name="Nataraja K.N."/>
            <person name="Reddy Y.A.N."/>
            <person name="Phadnis S."/>
            <person name="Ravikumar R.L."/>
            <person name="Schlapbach R."/>
            <person name="Sreeman S.M."/>
            <person name="Shimizu K.K."/>
        </authorList>
    </citation>
    <scope>NUCLEOTIDE SEQUENCE</scope>
</reference>
<dbReference type="EMBL" id="BQKI01000081">
    <property type="protein sequence ID" value="GJN29377.1"/>
    <property type="molecule type" value="Genomic_DNA"/>
</dbReference>
<dbReference type="Pfam" id="PF23276">
    <property type="entry name" value="TPR_24"/>
    <property type="match status" value="1"/>
</dbReference>
<sequence>MPLMAVASPHFPFPSSSTRHLRRAATAIAAATSSSGDFDYPLADPSVRWPNLSFPHLPAPRFPATVAPPAPVRPPQAEEDQRSAESTIASTSAAVEPLDARAHRTRVKKLSKLALRRAQDWRERVAGMADAILALPPGAPVDDVLDGARASADEVALVLRAVGERSWRRALDAFEWLARGGAPAPRAVAVVLGVLGRARQDAAAEEVFVRFAGDGATVQVFNAMMGVYARSGRFDDVRQLLDAMRDRGVEPDLVSFNTLINAMAKSGCLAAGVALDLLFEEAERLFTELLEKGFKPDAISYNSLLYAYAKEGDADNVERVCEELVKAGFTKNEITYNTMIHMYGKMGRLDLAIGLYDERAMGCAPDTVTYTVLIDSLGKMDRIAEAGTVLEEMVDAGLKPTLVTFSALICAYAKGGRQEEAEKTFDGMVESGVKPDRLAYLVMLDIFARSGETKKLMDLYRTMMKDSYRPDDGLYQVLLAALAKGDEGEVIEEVIHDMELVCQMSPQIISTILMKAGCIYQGSKLLKKGCIQGYEPDRKSLVAITDAYIMMGKHEEGFSLLECIREHVKSSHDVVSECFIMLLCREKSIAAFDEYSKIQMLKYGSFGRESNLYEYLITCLEEAGFCPEACQVFSDMQLIGVKPSRKIYESVISAYCKLGFPETAHMLMDDALAYGVSLNILSSRVIIIEAYGKMKLWQKAESFVKGLRQASGIDRRIWNALIFAYAESGLYEKARAVFDNMMKTGLLPTVESINGMMRALIVDDRLDELYVVVQQLQDMDFKISKSTVLLMLDAFARAGDVFEVMKIYNGMKAAGYLPSMHLYRSMISLLCHHNRFRDAELMVAEMKGAGLTPDLVILNALLMMYTVAGNFDRTEQIYHGILEGGNAGNHSKAEHLLAVMKEDGVEPTISTMHILMTSYGSAGHPHEAESVLNSLKASNMEVSTLPYSAVLDAYLKNGDYNLGITKLLEMKRDGVEPDHQVDTVLEYAYETLLTERTPALLTEVDNFLEELGALEDSAALNFVNALEDLLWAFERRATASWIFQLAAKRGIYHNIFRVIEKDWGADFRKLSAGAALVGLTLWLDHMQDASLQGSPEPPKSIVLVTGEGEYNRVSLHKTIRAYLMEMGSPFLPSKTRSGLHMDLEK</sequence>
<feature type="repeat" description="PPR" evidence="4">
    <location>
        <begin position="217"/>
        <end position="251"/>
    </location>
</feature>
<feature type="repeat" description="PPR" evidence="4">
    <location>
        <begin position="943"/>
        <end position="977"/>
    </location>
</feature>
<feature type="repeat" description="PPR" evidence="4">
    <location>
        <begin position="436"/>
        <end position="470"/>
    </location>
</feature>
<feature type="region of interest" description="Disordered" evidence="5">
    <location>
        <begin position="65"/>
        <end position="99"/>
    </location>
</feature>
<evidence type="ECO:0000256" key="5">
    <source>
        <dbReference type="SAM" id="MobiDB-lite"/>
    </source>
</evidence>
<feature type="repeat" description="PPR" evidence="4">
    <location>
        <begin position="819"/>
        <end position="853"/>
    </location>
</feature>
<dbReference type="NCBIfam" id="TIGR00756">
    <property type="entry name" value="PPR"/>
    <property type="match status" value="11"/>
</dbReference>
<evidence type="ECO:0000256" key="3">
    <source>
        <dbReference type="ARBA" id="ARBA00022946"/>
    </source>
</evidence>
<gene>
    <name evidence="7" type="primary">gb17600</name>
    <name evidence="7" type="ORF">PR202_gb17600</name>
</gene>
<dbReference type="Pfam" id="PF13812">
    <property type="entry name" value="PPR_3"/>
    <property type="match status" value="2"/>
</dbReference>
<dbReference type="InterPro" id="IPR057027">
    <property type="entry name" value="TPR_mt"/>
</dbReference>
<feature type="repeat" description="PPR" evidence="4">
    <location>
        <begin position="714"/>
        <end position="748"/>
    </location>
</feature>
<reference evidence="7" key="2">
    <citation type="submission" date="2021-12" db="EMBL/GenBank/DDBJ databases">
        <title>Resequencing data analysis of finger millet.</title>
        <authorList>
            <person name="Hatakeyama M."/>
            <person name="Aluri S."/>
            <person name="Balachadran M.T."/>
            <person name="Sivarajan S.R."/>
            <person name="Poveda L."/>
            <person name="Shimizu-Inatsugi R."/>
            <person name="Schlapbach R."/>
            <person name="Sreeman S.M."/>
            <person name="Shimizu K.K."/>
        </authorList>
    </citation>
    <scope>NUCLEOTIDE SEQUENCE</scope>
</reference>
<feature type="repeat" description="PPR" evidence="4">
    <location>
        <begin position="401"/>
        <end position="435"/>
    </location>
</feature>
<feature type="compositionally biased region" description="Low complexity" evidence="5">
    <location>
        <begin position="84"/>
        <end position="94"/>
    </location>
</feature>
<evidence type="ECO:0000256" key="4">
    <source>
        <dbReference type="PROSITE-ProRule" id="PRU00708"/>
    </source>
</evidence>
<keyword evidence="3" id="KW-0809">Transit peptide</keyword>
<proteinExistence type="inferred from homology"/>
<organism evidence="7 8">
    <name type="scientific">Eleusine coracana subsp. coracana</name>
    <dbReference type="NCBI Taxonomy" id="191504"/>
    <lineage>
        <taxon>Eukaryota</taxon>
        <taxon>Viridiplantae</taxon>
        <taxon>Streptophyta</taxon>
        <taxon>Embryophyta</taxon>
        <taxon>Tracheophyta</taxon>
        <taxon>Spermatophyta</taxon>
        <taxon>Magnoliopsida</taxon>
        <taxon>Liliopsida</taxon>
        <taxon>Poales</taxon>
        <taxon>Poaceae</taxon>
        <taxon>PACMAD clade</taxon>
        <taxon>Chloridoideae</taxon>
        <taxon>Cynodonteae</taxon>
        <taxon>Eleusininae</taxon>
        <taxon>Eleusine</taxon>
    </lineage>
</organism>
<comment type="caution">
    <text evidence="7">The sequence shown here is derived from an EMBL/GenBank/DDBJ whole genome shotgun (WGS) entry which is preliminary data.</text>
</comment>
<dbReference type="Pfam" id="PF13041">
    <property type="entry name" value="PPR_2"/>
    <property type="match status" value="2"/>
</dbReference>
<feature type="repeat" description="PPR" evidence="4">
    <location>
        <begin position="366"/>
        <end position="400"/>
    </location>
</feature>
<dbReference type="InterPro" id="IPR011990">
    <property type="entry name" value="TPR-like_helical_dom_sf"/>
</dbReference>
<evidence type="ECO:0000259" key="6">
    <source>
        <dbReference type="Pfam" id="PF23276"/>
    </source>
</evidence>
<dbReference type="Gene3D" id="1.25.40.10">
    <property type="entry name" value="Tetratricopeptide repeat domain"/>
    <property type="match status" value="7"/>
</dbReference>
<protein>
    <recommendedName>
        <fullName evidence="6">Pentatricopeptide repeat-containing protein-mitochondrial domain-containing protein</fullName>
    </recommendedName>
</protein>